<evidence type="ECO:0000256" key="2">
    <source>
        <dbReference type="SAM" id="MobiDB-lite"/>
    </source>
</evidence>
<feature type="region of interest" description="Disordered" evidence="2">
    <location>
        <begin position="570"/>
        <end position="601"/>
    </location>
</feature>
<feature type="domain" description="ARID" evidence="3">
    <location>
        <begin position="99"/>
        <end position="193"/>
    </location>
</feature>
<evidence type="ECO:0000256" key="1">
    <source>
        <dbReference type="ARBA" id="ARBA00023242"/>
    </source>
</evidence>
<dbReference type="Pfam" id="PF01388">
    <property type="entry name" value="ARID"/>
    <property type="match status" value="1"/>
</dbReference>
<dbReference type="SMART" id="SM00501">
    <property type="entry name" value="BRIGHT"/>
    <property type="match status" value="1"/>
</dbReference>
<sequence length="601" mass="67829">MILELLDPLGNFCFLGPRSRRRSFLGFPFCSVLLRVFCLCFRYEMGSLNGCRVRCSSSMAGWSMVAGEEAVDFGKTPKNLEANKSPEGVTGSGFEKTIKELVSLFRRLLESFLVEFCAADSFRPLPPVTGDGRQVDLFNLFVNVSYRGGFDAVSAGNGSWDEVAQESGLGFNNSASAKLIYVKYLDALARWLNRVIAGDSDGTSVELSGISDDLMGRLKDFLSEVKRKYELRKGNAAMELGAELKWFISKTKRRYAKYQIGKELGSNGAVLEIEGSMLTDKRLERLMILDTGNNECSSPAKRKRECQVATFKWLIEAAKDPCDPSIGRLPDRSAWEFYASEKPWKQLLLFRASRTNADPACEKTWQKIQKMHPCLYEDSTGPGYNLRKRCFWNGYYADDEDRPCARIGPEFQAEVPEWTDITSESGSKWLGARIWPPSKENNDSNYLIERDPIGKGRQDSCGCHIPGSVECVRFHIITKQQKLILELGLAFYMWCFDTMGEGALQYWTDLELKKVNSLMVYPPTLSPSLLDEAKTILPSKSLAKVVSYYYNVTLLQYRGTQNRITPDEVDSDTDQFYGVDPTSEANTSQKPVLFSPKKRRQ</sequence>
<gene>
    <name evidence="5" type="ORF">LC_TR8757_c0_g1_i1_g.30243</name>
</gene>
<reference evidence="5" key="1">
    <citation type="submission" date="2016-07" db="EMBL/GenBank/DDBJ databases">
        <title>De novo transcriptome assembly of four accessions of the metal hyperaccumulator plant Noccaea caerulescens.</title>
        <authorList>
            <person name="Blande D."/>
            <person name="Halimaa P."/>
            <person name="Tervahauta A.I."/>
            <person name="Aarts M.G."/>
            <person name="Karenlampi S.O."/>
        </authorList>
    </citation>
    <scope>NUCLEOTIDE SEQUENCE</scope>
</reference>
<dbReference type="InterPro" id="IPR000949">
    <property type="entry name" value="ELM2_dom"/>
</dbReference>
<evidence type="ECO:0000259" key="3">
    <source>
        <dbReference type="PROSITE" id="PS51011"/>
    </source>
</evidence>
<organism evidence="5">
    <name type="scientific">Noccaea caerulescens</name>
    <name type="common">Alpine penny-cress</name>
    <name type="synonym">Thlaspi caerulescens</name>
    <dbReference type="NCBI Taxonomy" id="107243"/>
    <lineage>
        <taxon>Eukaryota</taxon>
        <taxon>Viridiplantae</taxon>
        <taxon>Streptophyta</taxon>
        <taxon>Embryophyta</taxon>
        <taxon>Tracheophyta</taxon>
        <taxon>Spermatophyta</taxon>
        <taxon>Magnoliopsida</taxon>
        <taxon>eudicotyledons</taxon>
        <taxon>Gunneridae</taxon>
        <taxon>Pentapetalae</taxon>
        <taxon>rosids</taxon>
        <taxon>malvids</taxon>
        <taxon>Brassicales</taxon>
        <taxon>Brassicaceae</taxon>
        <taxon>Coluteocarpeae</taxon>
        <taxon>Noccaea</taxon>
    </lineage>
</organism>
<dbReference type="SUPFAM" id="SSF46774">
    <property type="entry name" value="ARID-like"/>
    <property type="match status" value="1"/>
</dbReference>
<feature type="domain" description="ELM2" evidence="4">
    <location>
        <begin position="403"/>
        <end position="449"/>
    </location>
</feature>
<dbReference type="GO" id="GO:0003677">
    <property type="term" value="F:DNA binding"/>
    <property type="evidence" value="ECO:0007669"/>
    <property type="project" value="InterPro"/>
</dbReference>
<dbReference type="PANTHER" id="PTHR46410">
    <property type="entry name" value="AT-RICH INTERACTIVE DOMAIN-CONTAINING PROTEIN 2"/>
    <property type="match status" value="1"/>
</dbReference>
<dbReference type="CDD" id="cd16100">
    <property type="entry name" value="ARID"/>
    <property type="match status" value="1"/>
</dbReference>
<protein>
    <submittedName>
        <fullName evidence="5">AT-rich interactive domain-containing protein 1</fullName>
    </submittedName>
</protein>
<dbReference type="InterPro" id="IPR036431">
    <property type="entry name" value="ARID_dom_sf"/>
</dbReference>
<keyword evidence="1" id="KW-0539">Nucleus</keyword>
<dbReference type="EMBL" id="GEVK01005068">
    <property type="protein sequence ID" value="JAU47764.1"/>
    <property type="molecule type" value="Transcribed_RNA"/>
</dbReference>
<dbReference type="SMART" id="SM01014">
    <property type="entry name" value="ARID"/>
    <property type="match status" value="1"/>
</dbReference>
<dbReference type="SMART" id="SM01189">
    <property type="entry name" value="ELM2"/>
    <property type="match status" value="1"/>
</dbReference>
<dbReference type="Gene3D" id="1.10.150.60">
    <property type="entry name" value="ARID DNA-binding domain"/>
    <property type="match status" value="1"/>
</dbReference>
<accession>A0A1J3G0W8</accession>
<dbReference type="PROSITE" id="PS51011">
    <property type="entry name" value="ARID"/>
    <property type="match status" value="1"/>
</dbReference>
<dbReference type="PROSITE" id="PS51156">
    <property type="entry name" value="ELM2"/>
    <property type="match status" value="1"/>
</dbReference>
<name>A0A1J3G0W8_NOCCA</name>
<dbReference type="InterPro" id="IPR001606">
    <property type="entry name" value="ARID_dom"/>
</dbReference>
<evidence type="ECO:0000313" key="5">
    <source>
        <dbReference type="EMBL" id="JAU47764.1"/>
    </source>
</evidence>
<proteinExistence type="predicted"/>
<dbReference type="PANTHER" id="PTHR46410:SF1">
    <property type="entry name" value="AT-RICH INTERACTIVE DOMAIN-CONTAINING PROTEIN 1"/>
    <property type="match status" value="1"/>
</dbReference>
<evidence type="ECO:0000259" key="4">
    <source>
        <dbReference type="PROSITE" id="PS51156"/>
    </source>
</evidence>
<dbReference type="AlphaFoldDB" id="A0A1J3G0W8"/>